<name>A0A2G0NEX5_9GAMM</name>
<proteinExistence type="predicted"/>
<reference evidence="1 2" key="1">
    <citation type="journal article" date="2017" name="Nat. Microbiol.">
        <title>Natural product diversity associated with the nematode symbionts Photorhabdus and Xenorhabdus.</title>
        <authorList>
            <person name="Tobias N.J."/>
            <person name="Wolff H."/>
            <person name="Djahanschiri B."/>
            <person name="Grundmann F."/>
            <person name="Kronenwerth M."/>
            <person name="Shi Y.M."/>
            <person name="Simonyi S."/>
            <person name="Grun P."/>
            <person name="Shapiro-Ilan D."/>
            <person name="Pidot S.J."/>
            <person name="Stinear T.P."/>
            <person name="Ebersberger I."/>
            <person name="Bode H.B."/>
        </authorList>
    </citation>
    <scope>NUCLEOTIDE SEQUENCE [LARGE SCALE GENOMIC DNA]</scope>
    <source>
        <strain evidence="1 2">DSM 16336</strain>
    </source>
</reference>
<dbReference type="EMBL" id="NIBU01000032">
    <property type="protein sequence ID" value="PHM33281.1"/>
    <property type="molecule type" value="Genomic_DNA"/>
</dbReference>
<protein>
    <submittedName>
        <fullName evidence="1">N-acetyltransferase</fullName>
    </submittedName>
</protein>
<dbReference type="RefSeq" id="WP_099137662.1">
    <property type="nucleotide sequence ID" value="NZ_CAWNQC010000229.1"/>
</dbReference>
<dbReference type="Proteomes" id="UP000224871">
    <property type="component" value="Unassembled WGS sequence"/>
</dbReference>
<keyword evidence="2" id="KW-1185">Reference proteome</keyword>
<sequence>MSDREEHDAMSIPNYNPPITPEEKVYPAYQARIKEVNQNEMLSALREIQATESSYWHEYIKETLFRTGHHSTFINTCNSIRRTFDSTYVTGGLANYRHFICSVANKTVGIIILMPAKPNSSECNIDQIAFIVTYPNGYGYGGLLVQHVVNISLVVHSAFDNLIKRA</sequence>
<gene>
    <name evidence="1" type="ORF">Xinn_02636</name>
</gene>
<comment type="caution">
    <text evidence="1">The sequence shown here is derived from an EMBL/GenBank/DDBJ whole genome shotgun (WGS) entry which is preliminary data.</text>
</comment>
<organism evidence="1 2">
    <name type="scientific">Xenorhabdus innexi</name>
    <dbReference type="NCBI Taxonomy" id="290109"/>
    <lineage>
        <taxon>Bacteria</taxon>
        <taxon>Pseudomonadati</taxon>
        <taxon>Pseudomonadota</taxon>
        <taxon>Gammaproteobacteria</taxon>
        <taxon>Enterobacterales</taxon>
        <taxon>Morganellaceae</taxon>
        <taxon>Xenorhabdus</taxon>
    </lineage>
</organism>
<accession>A0A2G0NEX5</accession>
<evidence type="ECO:0000313" key="2">
    <source>
        <dbReference type="Proteomes" id="UP000224871"/>
    </source>
</evidence>
<evidence type="ECO:0000313" key="1">
    <source>
        <dbReference type="EMBL" id="PHM33281.1"/>
    </source>
</evidence>